<dbReference type="EMBL" id="BAAAVI010000004">
    <property type="protein sequence ID" value="GAA2850477.1"/>
    <property type="molecule type" value="Genomic_DNA"/>
</dbReference>
<proteinExistence type="predicted"/>
<accession>A0ABP6I6Z3</accession>
<protein>
    <submittedName>
        <fullName evidence="1">Uncharacterized protein</fullName>
    </submittedName>
</protein>
<comment type="caution">
    <text evidence="1">The sequence shown here is derived from an EMBL/GenBank/DDBJ whole genome shotgun (WGS) entry which is preliminary data.</text>
</comment>
<reference evidence="2" key="1">
    <citation type="journal article" date="2019" name="Int. J. Syst. Evol. Microbiol.">
        <title>The Global Catalogue of Microorganisms (GCM) 10K type strain sequencing project: providing services to taxonomists for standard genome sequencing and annotation.</title>
        <authorList>
            <consortium name="The Broad Institute Genomics Platform"/>
            <consortium name="The Broad Institute Genome Sequencing Center for Infectious Disease"/>
            <person name="Wu L."/>
            <person name="Ma J."/>
        </authorList>
    </citation>
    <scope>NUCLEOTIDE SEQUENCE [LARGE SCALE GENOMIC DNA]</scope>
    <source>
        <strain evidence="2">JCM 6242</strain>
    </source>
</reference>
<gene>
    <name evidence="1" type="ORF">GCM10010517_07940</name>
</gene>
<organism evidence="1 2">
    <name type="scientific">Streptosporangium fragile</name>
    <dbReference type="NCBI Taxonomy" id="46186"/>
    <lineage>
        <taxon>Bacteria</taxon>
        <taxon>Bacillati</taxon>
        <taxon>Actinomycetota</taxon>
        <taxon>Actinomycetes</taxon>
        <taxon>Streptosporangiales</taxon>
        <taxon>Streptosporangiaceae</taxon>
        <taxon>Streptosporangium</taxon>
    </lineage>
</organism>
<evidence type="ECO:0000313" key="1">
    <source>
        <dbReference type="EMBL" id="GAA2850477.1"/>
    </source>
</evidence>
<sequence>MSASPLHVAERLRVALESFGISADVHDGHGIALVSVRVGLVVWCHGDRYWWRTGWNPTRQRFTYTWHAATDPAGAARRVASRCADLRNRHPLSELVTEARSEVV</sequence>
<keyword evidence="2" id="KW-1185">Reference proteome</keyword>
<dbReference type="Proteomes" id="UP001500831">
    <property type="component" value="Unassembled WGS sequence"/>
</dbReference>
<name>A0ABP6I6Z3_9ACTN</name>
<evidence type="ECO:0000313" key="2">
    <source>
        <dbReference type="Proteomes" id="UP001500831"/>
    </source>
</evidence>